<dbReference type="InterPro" id="IPR001650">
    <property type="entry name" value="Helicase_C-like"/>
</dbReference>
<comment type="catalytic activity">
    <reaction evidence="14 15">
        <text>ATP + H2O = ADP + phosphate + H(+)</text>
        <dbReference type="Rhea" id="RHEA:13065"/>
        <dbReference type="ChEBI" id="CHEBI:15377"/>
        <dbReference type="ChEBI" id="CHEBI:15378"/>
        <dbReference type="ChEBI" id="CHEBI:30616"/>
        <dbReference type="ChEBI" id="CHEBI:43474"/>
        <dbReference type="ChEBI" id="CHEBI:456216"/>
        <dbReference type="EC" id="5.6.2.4"/>
    </reaction>
</comment>
<dbReference type="Gene3D" id="3.40.50.300">
    <property type="entry name" value="P-loop containing nucleotide triphosphate hydrolases"/>
    <property type="match status" value="2"/>
</dbReference>
<dbReference type="EC" id="5.6.2.4" evidence="13 15"/>
<dbReference type="GO" id="GO:0006310">
    <property type="term" value="P:DNA recombination"/>
    <property type="evidence" value="ECO:0007669"/>
    <property type="project" value="UniProtKB-UniRule"/>
</dbReference>
<evidence type="ECO:0000256" key="6">
    <source>
        <dbReference type="ARBA" id="ARBA00022806"/>
    </source>
</evidence>
<dbReference type="InterPro" id="IPR045562">
    <property type="entry name" value="RecG_dom3_C"/>
</dbReference>
<evidence type="ECO:0000256" key="12">
    <source>
        <dbReference type="ARBA" id="ARBA00034617"/>
    </source>
</evidence>
<evidence type="ECO:0000256" key="8">
    <source>
        <dbReference type="ARBA" id="ARBA00023125"/>
    </source>
</evidence>
<dbReference type="InterPro" id="IPR011545">
    <property type="entry name" value="DEAD/DEAH_box_helicase_dom"/>
</dbReference>
<dbReference type="InterPro" id="IPR027417">
    <property type="entry name" value="P-loop_NTPase"/>
</dbReference>
<keyword evidence="8" id="KW-0238">DNA-binding</keyword>
<sequence>MAHRKHLEMDVQFIKGAGPARKKILERLGIATIEDLLHHRPRTYLDRSHIVPIASLRPGNTVTIEGVFGSVSQRRTRQGKINLHALLSDETGSISLIWFNQPFLQKIIRSGVKVTATGTVGVYQGLQILNPEFDILTEREGPALSSGRIVPIYPLTAGIGQRGLRTLIRSALDTVLPHLTDPIPVELRSRLKLLPIEEALEGLHFPDSMAEAEASRRRLAFDELFFLQLLMALERKRYRRPGMALPLRGTDRLVAAARASLPFQLTGAQERVLTEILGDLDRDYPMNRLLEGDVGSGKTIVAILAALAAIEAGAQVALMAPTEILAQQHARTAAQILDPLGLPWCLLLGRMPVREKREARDRLISGEAKLALGTQALIQDEIQFEQLGLVIADEQQRFGVLQRSRLLSKGRSPHGLVMTATPIPRTLAMTLYGDLDLSILDEKPPGRRPPRTRRVPESRRHDLIAFLAQSLGEGCQIYVVCPLIEQSELSDLKAATDTADLLAAHPLLRRYRIGLLHGRLSGEEKNRLMQEFCSGDIHLLVTTTVVEVGVDVPNANIMVVEHPERYGLSQLHQLRGRVGRGRQPSHFFLMVGSETSPEARERLSVLVRETDGFRVAEEDLKFRGPGDFFGVAQSGLPPLKMADLQGDAVLISLARQEAQQWTADLRDPDDPKTRRMLDELLRRYRDRVSLYRVG</sequence>
<dbReference type="InterPro" id="IPR033454">
    <property type="entry name" value="RecG_wedge"/>
</dbReference>
<organism evidence="18 19">
    <name type="scientific">Eiseniibacteriota bacterium</name>
    <dbReference type="NCBI Taxonomy" id="2212470"/>
    <lineage>
        <taxon>Bacteria</taxon>
        <taxon>Candidatus Eiseniibacteriota</taxon>
    </lineage>
</organism>
<dbReference type="PANTHER" id="PTHR47964:SF1">
    <property type="entry name" value="ATP-DEPENDENT DNA HELICASE HOMOLOG RECG, CHLOROPLASTIC"/>
    <property type="match status" value="1"/>
</dbReference>
<dbReference type="CDD" id="cd04488">
    <property type="entry name" value="RecG_wedge_OBF"/>
    <property type="match status" value="1"/>
</dbReference>
<keyword evidence="7 15" id="KW-0067">ATP-binding</keyword>
<dbReference type="PROSITE" id="PS51192">
    <property type="entry name" value="HELICASE_ATP_BIND_1"/>
    <property type="match status" value="1"/>
</dbReference>
<dbReference type="SMART" id="SM00490">
    <property type="entry name" value="HELICc"/>
    <property type="match status" value="1"/>
</dbReference>
<protein>
    <recommendedName>
        <fullName evidence="2 15">ATP-dependent DNA helicase RecG</fullName>
        <ecNumber evidence="13 15">5.6.2.4</ecNumber>
    </recommendedName>
</protein>
<proteinExistence type="inferred from homology"/>
<evidence type="ECO:0000259" key="17">
    <source>
        <dbReference type="PROSITE" id="PS51194"/>
    </source>
</evidence>
<accession>A0A948S0D2</accession>
<dbReference type="NCBIfam" id="NF008168">
    <property type="entry name" value="PRK10917.2-2"/>
    <property type="match status" value="1"/>
</dbReference>
<dbReference type="InterPro" id="IPR047112">
    <property type="entry name" value="RecG/Mfd"/>
</dbReference>
<evidence type="ECO:0000256" key="10">
    <source>
        <dbReference type="ARBA" id="ARBA00023204"/>
    </source>
</evidence>
<dbReference type="GO" id="GO:0016787">
    <property type="term" value="F:hydrolase activity"/>
    <property type="evidence" value="ECO:0007669"/>
    <property type="project" value="UniProtKB-KW"/>
</dbReference>
<dbReference type="NCBIfam" id="NF008165">
    <property type="entry name" value="PRK10917.1-3"/>
    <property type="match status" value="1"/>
</dbReference>
<evidence type="ECO:0000256" key="7">
    <source>
        <dbReference type="ARBA" id="ARBA00022840"/>
    </source>
</evidence>
<dbReference type="SUPFAM" id="SSF52540">
    <property type="entry name" value="P-loop containing nucleoside triphosphate hydrolases"/>
    <property type="match status" value="2"/>
</dbReference>
<keyword evidence="4 15" id="KW-0227">DNA damage</keyword>
<keyword evidence="11" id="KW-0413">Isomerase</keyword>
<comment type="similarity">
    <text evidence="1 15">Belongs to the helicase family. RecG subfamily.</text>
</comment>
<keyword evidence="5 15" id="KW-0378">Hydrolase</keyword>
<evidence type="ECO:0000256" key="5">
    <source>
        <dbReference type="ARBA" id="ARBA00022801"/>
    </source>
</evidence>
<dbReference type="SUPFAM" id="SSF50249">
    <property type="entry name" value="Nucleic acid-binding proteins"/>
    <property type="match status" value="1"/>
</dbReference>
<evidence type="ECO:0000256" key="11">
    <source>
        <dbReference type="ARBA" id="ARBA00023235"/>
    </source>
</evidence>
<evidence type="ECO:0000313" key="18">
    <source>
        <dbReference type="EMBL" id="MBU2692957.1"/>
    </source>
</evidence>
<dbReference type="InterPro" id="IPR014001">
    <property type="entry name" value="Helicase_ATP-bd"/>
</dbReference>
<dbReference type="InterPro" id="IPR012340">
    <property type="entry name" value="NA-bd_OB-fold"/>
</dbReference>
<dbReference type="InterPro" id="IPR004609">
    <property type="entry name" value="ATP-dep_DNA_helicase_RecG"/>
</dbReference>
<name>A0A948S0D2_UNCEI</name>
<dbReference type="Pfam" id="PF17191">
    <property type="entry name" value="RecG_wedge"/>
    <property type="match status" value="1"/>
</dbReference>
<feature type="domain" description="Helicase C-terminal" evidence="17">
    <location>
        <begin position="462"/>
        <end position="621"/>
    </location>
</feature>
<keyword evidence="9 15" id="KW-0233">DNA recombination</keyword>
<dbReference type="Gene3D" id="2.40.50.140">
    <property type="entry name" value="Nucleic acid-binding proteins"/>
    <property type="match status" value="1"/>
</dbReference>
<dbReference type="CDD" id="cd17992">
    <property type="entry name" value="DEXHc_RecG"/>
    <property type="match status" value="1"/>
</dbReference>
<gene>
    <name evidence="18" type="primary">recG</name>
    <name evidence="18" type="ORF">KJ970_18725</name>
</gene>
<reference evidence="18" key="1">
    <citation type="submission" date="2021-05" db="EMBL/GenBank/DDBJ databases">
        <title>Energy efficiency and biological interactions define the core microbiome of deep oligotrophic groundwater.</title>
        <authorList>
            <person name="Mehrshad M."/>
            <person name="Lopez-Fernandez M."/>
            <person name="Bell E."/>
            <person name="Bernier-Latmani R."/>
            <person name="Bertilsson S."/>
            <person name="Dopson M."/>
        </authorList>
    </citation>
    <scope>NUCLEOTIDE SEQUENCE</scope>
    <source>
        <strain evidence="18">Modern_marine.mb.64</strain>
    </source>
</reference>
<evidence type="ECO:0000256" key="9">
    <source>
        <dbReference type="ARBA" id="ARBA00023172"/>
    </source>
</evidence>
<keyword evidence="10 15" id="KW-0234">DNA repair</keyword>
<dbReference type="GO" id="GO:0003677">
    <property type="term" value="F:DNA binding"/>
    <property type="evidence" value="ECO:0007669"/>
    <property type="project" value="UniProtKB-KW"/>
</dbReference>
<keyword evidence="3 15" id="KW-0547">Nucleotide-binding</keyword>
<evidence type="ECO:0000259" key="16">
    <source>
        <dbReference type="PROSITE" id="PS51192"/>
    </source>
</evidence>
<dbReference type="GO" id="GO:0005524">
    <property type="term" value="F:ATP binding"/>
    <property type="evidence" value="ECO:0007669"/>
    <property type="project" value="UniProtKB-KW"/>
</dbReference>
<dbReference type="NCBIfam" id="TIGR00643">
    <property type="entry name" value="recG"/>
    <property type="match status" value="1"/>
</dbReference>
<evidence type="ECO:0000313" key="19">
    <source>
        <dbReference type="Proteomes" id="UP000777784"/>
    </source>
</evidence>
<dbReference type="GO" id="GO:0043138">
    <property type="term" value="F:3'-5' DNA helicase activity"/>
    <property type="evidence" value="ECO:0007669"/>
    <property type="project" value="UniProtKB-EC"/>
</dbReference>
<dbReference type="EMBL" id="JAHJDP010000107">
    <property type="protein sequence ID" value="MBU2692957.1"/>
    <property type="molecule type" value="Genomic_DNA"/>
</dbReference>
<comment type="catalytic activity">
    <reaction evidence="12 15">
        <text>Couples ATP hydrolysis with the unwinding of duplex DNA by translocating in the 3'-5' direction.</text>
        <dbReference type="EC" id="5.6.2.4"/>
    </reaction>
</comment>
<dbReference type="GO" id="GO:0006281">
    <property type="term" value="P:DNA repair"/>
    <property type="evidence" value="ECO:0007669"/>
    <property type="project" value="UniProtKB-UniRule"/>
</dbReference>
<comment type="caution">
    <text evidence="18">The sequence shown here is derived from an EMBL/GenBank/DDBJ whole genome shotgun (WGS) entry which is preliminary data.</text>
</comment>
<dbReference type="AlphaFoldDB" id="A0A948S0D2"/>
<dbReference type="Pfam" id="PF00271">
    <property type="entry name" value="Helicase_C"/>
    <property type="match status" value="1"/>
</dbReference>
<comment type="function">
    <text evidence="15">Plays a critical role in recombination and DNA repair. Helps process Holliday junction intermediates to mature products by catalyzing branch migration. Has replication fork regression activity, unwinds stalled or blocked replication forks to make a HJ that can be resolved. Has a DNA unwinding activity characteristic of a DNA helicase with 3'-5' polarity.</text>
</comment>
<evidence type="ECO:0000256" key="13">
    <source>
        <dbReference type="ARBA" id="ARBA00034808"/>
    </source>
</evidence>
<evidence type="ECO:0000256" key="3">
    <source>
        <dbReference type="ARBA" id="ARBA00022741"/>
    </source>
</evidence>
<dbReference type="Proteomes" id="UP000777784">
    <property type="component" value="Unassembled WGS sequence"/>
</dbReference>
<dbReference type="Pfam" id="PF00270">
    <property type="entry name" value="DEAD"/>
    <property type="match status" value="1"/>
</dbReference>
<evidence type="ECO:0000256" key="15">
    <source>
        <dbReference type="RuleBase" id="RU363016"/>
    </source>
</evidence>
<evidence type="ECO:0000256" key="4">
    <source>
        <dbReference type="ARBA" id="ARBA00022763"/>
    </source>
</evidence>
<keyword evidence="6 15" id="KW-0347">Helicase</keyword>
<feature type="domain" description="Helicase ATP-binding" evidence="16">
    <location>
        <begin position="279"/>
        <end position="440"/>
    </location>
</feature>
<evidence type="ECO:0000256" key="1">
    <source>
        <dbReference type="ARBA" id="ARBA00007504"/>
    </source>
</evidence>
<evidence type="ECO:0000256" key="2">
    <source>
        <dbReference type="ARBA" id="ARBA00017846"/>
    </source>
</evidence>
<dbReference type="Pfam" id="PF19833">
    <property type="entry name" value="RecG_dom3_C"/>
    <property type="match status" value="1"/>
</dbReference>
<dbReference type="PROSITE" id="PS51194">
    <property type="entry name" value="HELICASE_CTER"/>
    <property type="match status" value="1"/>
</dbReference>
<dbReference type="SMART" id="SM00487">
    <property type="entry name" value="DEXDc"/>
    <property type="match status" value="1"/>
</dbReference>
<evidence type="ECO:0000256" key="14">
    <source>
        <dbReference type="ARBA" id="ARBA00048988"/>
    </source>
</evidence>
<dbReference type="PANTHER" id="PTHR47964">
    <property type="entry name" value="ATP-DEPENDENT DNA HELICASE HOMOLOG RECG, CHLOROPLASTIC"/>
    <property type="match status" value="1"/>
</dbReference>